<reference evidence="2" key="1">
    <citation type="submission" date="2021-01" db="EMBL/GenBank/DDBJ databases">
        <authorList>
            <person name="Corre E."/>
            <person name="Pelletier E."/>
            <person name="Niang G."/>
            <person name="Scheremetjew M."/>
            <person name="Finn R."/>
            <person name="Kale V."/>
            <person name="Holt S."/>
            <person name="Cochrane G."/>
            <person name="Meng A."/>
            <person name="Brown T."/>
            <person name="Cohen L."/>
        </authorList>
    </citation>
    <scope>NUCLEOTIDE SEQUENCE</scope>
    <source>
        <strain evidence="2">308</strain>
    </source>
</reference>
<dbReference type="PANTHER" id="PTHR36348:SF1">
    <property type="entry name" value="EXPRESSED PROTEIN"/>
    <property type="match status" value="1"/>
</dbReference>
<gene>
    <name evidence="2" type="ORF">CHYS00102_LOCUS13694</name>
</gene>
<evidence type="ECO:0000313" key="2">
    <source>
        <dbReference type="EMBL" id="CAD8886496.1"/>
    </source>
</evidence>
<dbReference type="EMBL" id="HBFR01018824">
    <property type="protein sequence ID" value="CAD8886496.1"/>
    <property type="molecule type" value="Transcribed_RNA"/>
</dbReference>
<dbReference type="AlphaFoldDB" id="A0A7S1FS16"/>
<evidence type="ECO:0000256" key="1">
    <source>
        <dbReference type="SAM" id="SignalP"/>
    </source>
</evidence>
<name>A0A7S1FS16_9STRA</name>
<organism evidence="2">
    <name type="scientific">Corethron hystrix</name>
    <dbReference type="NCBI Taxonomy" id="216773"/>
    <lineage>
        <taxon>Eukaryota</taxon>
        <taxon>Sar</taxon>
        <taxon>Stramenopiles</taxon>
        <taxon>Ochrophyta</taxon>
        <taxon>Bacillariophyta</taxon>
        <taxon>Coscinodiscophyceae</taxon>
        <taxon>Corethrophycidae</taxon>
        <taxon>Corethrales</taxon>
        <taxon>Corethraceae</taxon>
        <taxon>Corethron</taxon>
    </lineage>
</organism>
<proteinExistence type="predicted"/>
<sequence>MMVVTPFLSVALLCSAAYAFSPYTHDVSFHRRATFLHSDSSKSRLQGNQRLPTPTDIQTMDEMIDRLIDVPAYELPAAVSRAVRVVGSPLFFVRIAERSDEVKDSATKAKFSALADNIVRTLEVVVSTTEEKLDSNSADVEKIIKAAADEETGEFFVPLNFDQIQKMSAAIREIDPYNLDEGFLTTVDSYMDKSRKDGLDGMVVILQKVLQLYAGEMIIKGRAENLGARVGATVSGLDPDDVVEEQQSTSSPSSDLLDKILKSDVELWDGLLDSSIGRKDSDVSKPQLLGEVQRTMEAVVLGLENGSMAQRVQAEFMRELLMRIENIGI</sequence>
<feature type="chain" id="PRO_5031537970" description="Plastid lipid-associated protein/fibrillin conserved domain-containing protein" evidence="1">
    <location>
        <begin position="20"/>
        <end position="329"/>
    </location>
</feature>
<evidence type="ECO:0008006" key="3">
    <source>
        <dbReference type="Google" id="ProtNLM"/>
    </source>
</evidence>
<dbReference type="PANTHER" id="PTHR36348">
    <property type="entry name" value="EXPRESSED PROTEIN"/>
    <property type="match status" value="1"/>
</dbReference>
<accession>A0A7S1FS16</accession>
<keyword evidence="1" id="KW-0732">Signal</keyword>
<feature type="signal peptide" evidence="1">
    <location>
        <begin position="1"/>
        <end position="19"/>
    </location>
</feature>
<protein>
    <recommendedName>
        <fullName evidence="3">Plastid lipid-associated protein/fibrillin conserved domain-containing protein</fullName>
    </recommendedName>
</protein>